<evidence type="ECO:0000256" key="5">
    <source>
        <dbReference type="ARBA" id="ARBA00022630"/>
    </source>
</evidence>
<dbReference type="SUPFAM" id="SSF46977">
    <property type="entry name" value="Succinate dehydrogenase/fumarate reductase flavoprotein C-terminal domain"/>
    <property type="match status" value="1"/>
</dbReference>
<dbReference type="InterPro" id="IPR003953">
    <property type="entry name" value="FAD-dep_OxRdtase_2_FAD-bd"/>
</dbReference>
<feature type="domain" description="Fumarate reductase/succinate dehydrogenase flavoprotein-like C-terminal" evidence="11">
    <location>
        <begin position="440"/>
        <end position="540"/>
    </location>
</feature>
<comment type="cofactor">
    <cofactor evidence="1">
        <name>FAD</name>
        <dbReference type="ChEBI" id="CHEBI:57692"/>
    </cofactor>
</comment>
<dbReference type="EC" id="1.4.3.16" evidence="4"/>
<dbReference type="Gene3D" id="1.20.58.100">
    <property type="entry name" value="Fumarate reductase/succinate dehydrogenase flavoprotein-like, C-terminal domain"/>
    <property type="match status" value="1"/>
</dbReference>
<feature type="domain" description="FAD-dependent oxidoreductase 2 FAD-binding" evidence="10">
    <location>
        <begin position="8"/>
        <end position="391"/>
    </location>
</feature>
<feature type="coiled-coil region" evidence="9">
    <location>
        <begin position="452"/>
        <end position="479"/>
    </location>
</feature>
<keyword evidence="8 12" id="KW-0560">Oxidoreductase</keyword>
<evidence type="ECO:0000256" key="1">
    <source>
        <dbReference type="ARBA" id="ARBA00001974"/>
    </source>
</evidence>
<dbReference type="InterPro" id="IPR015939">
    <property type="entry name" value="Fum_Rdtase/Succ_DH_flav-like_C"/>
</dbReference>
<dbReference type="UniPathway" id="UPA00253">
    <property type="reaction ID" value="UER00326"/>
</dbReference>
<dbReference type="FunFam" id="3.90.700.10:FF:000002">
    <property type="entry name" value="L-aspartate oxidase"/>
    <property type="match status" value="1"/>
</dbReference>
<comment type="pathway">
    <text evidence="2">Cofactor biosynthesis; NAD(+) biosynthesis; iminoaspartate from L-aspartate (oxidase route): step 1/1.</text>
</comment>
<keyword evidence="9" id="KW-0175">Coiled coil</keyword>
<keyword evidence="5" id="KW-0285">Flavoprotein</keyword>
<dbReference type="SUPFAM" id="SSF51905">
    <property type="entry name" value="FAD/NAD(P)-binding domain"/>
    <property type="match status" value="1"/>
</dbReference>
<evidence type="ECO:0000256" key="9">
    <source>
        <dbReference type="SAM" id="Coils"/>
    </source>
</evidence>
<organism evidence="12">
    <name type="scientific">hydrothermal vent metagenome</name>
    <dbReference type="NCBI Taxonomy" id="652676"/>
    <lineage>
        <taxon>unclassified sequences</taxon>
        <taxon>metagenomes</taxon>
        <taxon>ecological metagenomes</taxon>
    </lineage>
</organism>
<comment type="similarity">
    <text evidence="3">Belongs to the FAD-dependent oxidoreductase 2 family. NadB subfamily.</text>
</comment>
<sequence length="547" mass="60807">MTTTYQHDVLIIGGGAAGLSLALRIADQCSVAIISKGPSKEGSSYFAQGGMSAVLSEQDSFKSHIEDTINVGGSLSNKETIKFTVEHGPENIRWMQELGVPFSSDIFKSGKRELHLTREGGHSHRRVVHAADATGKAMSDTLKNHARQHSNITFFEHHLAVDLITTKKQGYADEGNRCIGAYILNKNSNHVETFQARFVVLATGGASKVYLYTSNPDGSTGDGIAMAWRAGCSVSNMEFNQFHPTCLYHPEAKSFLISEAVRGEGGKLLLPDGTQFMHKFDERGELAPRDIVARAIDHEMKRLGAACIYLDISHRSPAFIASHFPTIHKKCLQFGIDITKEPIPVVPAAHYTCGGVNTDLSGCTDIDHLYAIGETAHTGLHGSNRMASNSLLECLVFAQSAAKNIFLQLKTPHKKYNISNWDESRVTDSDEDVVISHNWDELRRFMWDYVGIVRTNKRLERAMHRASLLQQEIDEYYSNFRISNDLIELRNLTLVAELIIRSAMSRKESRGLHFSLDYPVADETSPAKNTVLKPHQKSIKEKIKIIK</sequence>
<evidence type="ECO:0000313" key="12">
    <source>
        <dbReference type="EMBL" id="VAW51465.1"/>
    </source>
</evidence>
<proteinExistence type="inferred from homology"/>
<dbReference type="PRINTS" id="PR00368">
    <property type="entry name" value="FADPNR"/>
</dbReference>
<keyword evidence="6" id="KW-0662">Pyridine nucleotide biosynthesis</keyword>
<accession>A0A3B0W6D5</accession>
<evidence type="ECO:0000256" key="4">
    <source>
        <dbReference type="ARBA" id="ARBA00012173"/>
    </source>
</evidence>
<dbReference type="InterPro" id="IPR037099">
    <property type="entry name" value="Fum_R/Succ_DH_flav-like_C_sf"/>
</dbReference>
<dbReference type="Pfam" id="PF02910">
    <property type="entry name" value="Succ_DH_flav_C"/>
    <property type="match status" value="1"/>
</dbReference>
<dbReference type="PANTHER" id="PTHR42716">
    <property type="entry name" value="L-ASPARTATE OXIDASE"/>
    <property type="match status" value="1"/>
</dbReference>
<dbReference type="Gene3D" id="3.90.700.10">
    <property type="entry name" value="Succinate dehydrogenase/fumarate reductase flavoprotein, catalytic domain"/>
    <property type="match status" value="1"/>
</dbReference>
<keyword evidence="7" id="KW-0274">FAD</keyword>
<dbReference type="GO" id="GO:0034628">
    <property type="term" value="P:'de novo' NAD+ biosynthetic process from L-aspartate"/>
    <property type="evidence" value="ECO:0007669"/>
    <property type="project" value="TreeGrafter"/>
</dbReference>
<evidence type="ECO:0000259" key="10">
    <source>
        <dbReference type="Pfam" id="PF00890"/>
    </source>
</evidence>
<gene>
    <name evidence="12" type="ORF">MNBD_GAMMA06-912</name>
</gene>
<dbReference type="InterPro" id="IPR036188">
    <property type="entry name" value="FAD/NAD-bd_sf"/>
</dbReference>
<evidence type="ECO:0000256" key="2">
    <source>
        <dbReference type="ARBA" id="ARBA00004950"/>
    </source>
</evidence>
<dbReference type="NCBIfam" id="NF006567">
    <property type="entry name" value="PRK09077.1"/>
    <property type="match status" value="1"/>
</dbReference>
<dbReference type="Pfam" id="PF00890">
    <property type="entry name" value="FAD_binding_2"/>
    <property type="match status" value="1"/>
</dbReference>
<dbReference type="Gene3D" id="3.50.50.60">
    <property type="entry name" value="FAD/NAD(P)-binding domain"/>
    <property type="match status" value="1"/>
</dbReference>
<protein>
    <recommendedName>
        <fullName evidence="4">L-aspartate oxidase</fullName>
        <ecNumber evidence="4">1.4.3.16</ecNumber>
    </recommendedName>
</protein>
<dbReference type="FunFam" id="1.20.58.100:FF:000002">
    <property type="entry name" value="L-aspartate oxidase"/>
    <property type="match status" value="1"/>
</dbReference>
<evidence type="ECO:0000256" key="7">
    <source>
        <dbReference type="ARBA" id="ARBA00022827"/>
    </source>
</evidence>
<evidence type="ECO:0000256" key="6">
    <source>
        <dbReference type="ARBA" id="ARBA00022642"/>
    </source>
</evidence>
<dbReference type="PANTHER" id="PTHR42716:SF2">
    <property type="entry name" value="L-ASPARTATE OXIDASE, CHLOROPLASTIC"/>
    <property type="match status" value="1"/>
</dbReference>
<dbReference type="InterPro" id="IPR005288">
    <property type="entry name" value="NadB"/>
</dbReference>
<dbReference type="EMBL" id="UOFD01000031">
    <property type="protein sequence ID" value="VAW51465.1"/>
    <property type="molecule type" value="Genomic_DNA"/>
</dbReference>
<evidence type="ECO:0000256" key="8">
    <source>
        <dbReference type="ARBA" id="ARBA00023002"/>
    </source>
</evidence>
<dbReference type="NCBIfam" id="TIGR00551">
    <property type="entry name" value="nadB"/>
    <property type="match status" value="1"/>
</dbReference>
<dbReference type="InterPro" id="IPR027477">
    <property type="entry name" value="Succ_DH/fumarate_Rdtase_cat_sf"/>
</dbReference>
<dbReference type="PIRSF" id="PIRSF000171">
    <property type="entry name" value="SDHA_APRA_LASPO"/>
    <property type="match status" value="1"/>
</dbReference>
<dbReference type="GO" id="GO:0008734">
    <property type="term" value="F:L-aspartate oxidase activity"/>
    <property type="evidence" value="ECO:0007669"/>
    <property type="project" value="UniProtKB-EC"/>
</dbReference>
<dbReference type="AlphaFoldDB" id="A0A3B0W6D5"/>
<name>A0A3B0W6D5_9ZZZZ</name>
<dbReference type="SUPFAM" id="SSF56425">
    <property type="entry name" value="Succinate dehydrogenase/fumarate reductase flavoprotein, catalytic domain"/>
    <property type="match status" value="1"/>
</dbReference>
<evidence type="ECO:0000256" key="3">
    <source>
        <dbReference type="ARBA" id="ARBA00008562"/>
    </source>
</evidence>
<reference evidence="12" key="1">
    <citation type="submission" date="2018-06" db="EMBL/GenBank/DDBJ databases">
        <authorList>
            <person name="Zhirakovskaya E."/>
        </authorList>
    </citation>
    <scope>NUCLEOTIDE SEQUENCE</scope>
</reference>
<evidence type="ECO:0000259" key="11">
    <source>
        <dbReference type="Pfam" id="PF02910"/>
    </source>
</evidence>